<dbReference type="RefSeq" id="WP_039455192.1">
    <property type="nucleotide sequence ID" value="NZ_JSWE01000058.1"/>
</dbReference>
<evidence type="ECO:0000313" key="2">
    <source>
        <dbReference type="Proteomes" id="UP000031258"/>
    </source>
</evidence>
<comment type="caution">
    <text evidence="1">The sequence shown here is derived from an EMBL/GenBank/DDBJ whole genome shotgun (WGS) entry which is preliminary data.</text>
</comment>
<dbReference type="Proteomes" id="UP000031258">
    <property type="component" value="Unassembled WGS sequence"/>
</dbReference>
<dbReference type="STRING" id="86105.NF27_CG01160"/>
<proteinExistence type="predicted"/>
<reference evidence="1 2" key="1">
    <citation type="submission" date="2014-11" db="EMBL/GenBank/DDBJ databases">
        <title>A Rickettsiales Symbiont of Amoebae With Ancient Features.</title>
        <authorList>
            <person name="Schulz F."/>
            <person name="Martijn J."/>
            <person name="Wascher F."/>
            <person name="Kostanjsek R."/>
            <person name="Ettema T.J."/>
            <person name="Horn M."/>
        </authorList>
    </citation>
    <scope>NUCLEOTIDE SEQUENCE [LARGE SCALE GENOMIC DNA]</scope>
    <source>
        <strain evidence="1 2">UWC36</strain>
    </source>
</reference>
<dbReference type="AlphaFoldDB" id="A0A0C1N0U2"/>
<organism evidence="1 2">
    <name type="scientific">Candidatus Jidaibacter acanthamoebae</name>
    <dbReference type="NCBI Taxonomy" id="86105"/>
    <lineage>
        <taxon>Bacteria</taxon>
        <taxon>Pseudomonadati</taxon>
        <taxon>Pseudomonadota</taxon>
        <taxon>Alphaproteobacteria</taxon>
        <taxon>Rickettsiales</taxon>
        <taxon>Candidatus Midichloriaceae</taxon>
        <taxon>Candidatus Jidaibacter</taxon>
    </lineage>
</organism>
<name>A0A0C1N0U2_9RICK</name>
<gene>
    <name evidence="1" type="ORF">NF27_CG01160</name>
</gene>
<evidence type="ECO:0008006" key="3">
    <source>
        <dbReference type="Google" id="ProtNLM"/>
    </source>
</evidence>
<evidence type="ECO:0000313" key="1">
    <source>
        <dbReference type="EMBL" id="KIE05936.1"/>
    </source>
</evidence>
<accession>A0A0C1N0U2</accession>
<sequence>MPSFTIPDANSAEGSYNIYSRTGNLVSELGYKFQFMPANLTILESNIPKIVEPPVINKGNNNTPFKLARWSENEDEIGSNDELITIDPSL</sequence>
<protein>
    <recommendedName>
        <fullName evidence="3">MBG domain-containing protein</fullName>
    </recommendedName>
</protein>
<dbReference type="EMBL" id="JSWE01000058">
    <property type="protein sequence ID" value="KIE05936.1"/>
    <property type="molecule type" value="Genomic_DNA"/>
</dbReference>
<keyword evidence="2" id="KW-1185">Reference proteome</keyword>